<dbReference type="InterPro" id="IPR038081">
    <property type="entry name" value="CalX-like_sf"/>
</dbReference>
<keyword evidence="2" id="KW-0677">Repeat</keyword>
<keyword evidence="4" id="KW-0406">Ion transport</keyword>
<keyword evidence="1" id="KW-0732">Signal</keyword>
<evidence type="ECO:0000259" key="5">
    <source>
        <dbReference type="SMART" id="SM00237"/>
    </source>
</evidence>
<evidence type="ECO:0000256" key="2">
    <source>
        <dbReference type="ARBA" id="ARBA00022737"/>
    </source>
</evidence>
<reference evidence="7" key="1">
    <citation type="journal article" date="2024" name="Algal Res.">
        <title>Biochemical, toxicological and genomic investigation of a high-biomass producing Limnothrix strain isolated from Italian shallow drinking water reservoir.</title>
        <authorList>
            <person name="Simonazzi M."/>
            <person name="Shishido T.K."/>
            <person name="Delbaje E."/>
            <person name="Wahlsten M."/>
            <person name="Fewer D.P."/>
            <person name="Sivonen K."/>
            <person name="Pezzolesi L."/>
            <person name="Pistocchi R."/>
        </authorList>
    </citation>
    <scope>NUCLEOTIDE SEQUENCE [LARGE SCALE GENOMIC DNA]</scope>
    <source>
        <strain evidence="7">LRLZ20PSL1</strain>
    </source>
</reference>
<evidence type="ECO:0000313" key="6">
    <source>
        <dbReference type="EMBL" id="MFG3819065.1"/>
    </source>
</evidence>
<evidence type="ECO:0000256" key="1">
    <source>
        <dbReference type="ARBA" id="ARBA00022729"/>
    </source>
</evidence>
<dbReference type="Pfam" id="PF00353">
    <property type="entry name" value="HemolysinCabind"/>
    <property type="match status" value="1"/>
</dbReference>
<keyword evidence="7" id="KW-1185">Reference proteome</keyword>
<feature type="domain" description="Calx-beta" evidence="5">
    <location>
        <begin position="313"/>
        <end position="419"/>
    </location>
</feature>
<dbReference type="Pfam" id="PF03160">
    <property type="entry name" value="Calx-beta"/>
    <property type="match status" value="3"/>
</dbReference>
<keyword evidence="3" id="KW-0106">Calcium</keyword>
<feature type="domain" description="Calx-beta" evidence="5">
    <location>
        <begin position="433"/>
        <end position="533"/>
    </location>
</feature>
<sequence>MGQTSNGAGTIDLAQVALGERDRGLVVKRLVENVERGLGMALLVLTDEDERLNLTEAQAVLGQGGNDSLTGTSGDDILYGGLGNDTLIGGAGADILGGNEGDNRLRGGAGSDIFVIEAGTGTATALQRIEDFDPTSDRIGLAPGLRFEDLEIVRVSDRANDTIATSTTDSPGEVLIFLKGTTNLLARVANVRLTDLGRDRFVEAEVLQFSDSTFQVREDGTPLTSIRIERSFPFLKSPITTKTVTVGVSNGTAILDQDLRLDGPIVAEFGADERSVSVVLPLVDDLLVEGTETLRLTLADPTGGSKLGDRTQATLSIEDNDQPSAASPGRLDFSGSVYSVEESDGSALIAITRTGGTNGEITATIDIVNDSAIVFRDLGAPEPTVVRFADGDSTTQFVRVPLIDNFVEDGTRSAILRLVNLTNGASTGERPAARLEIIDNDGPAGTLSFSQPVFSVVEGQAIASVTVTRSNGSSGPVTALISTTSGTAVPGADFGIPASTLVSFADGDTTPKTIQFSIGDDALLETTEVVNLSLVSPTGGALLGRQNTALLEIADNDRFTAQVNFGQVRDLQPIGTDPITGVQFSSNALGILDYNAGGSGNFIDPLLNAGAAAQVMTYGEGRSIVMTVANGFRDQLSFRYAAPFALDPRRDPDGDGLHEVTLYDGPNGTGNILATIDLPLTTDSKLPVGAYALTRDPFVVNFSGIARSVTFGSQADKLILDDIAIG</sequence>
<organism evidence="6 7">
    <name type="scientific">Limnothrix redekei LRLZ20PSL1</name>
    <dbReference type="NCBI Taxonomy" id="3112953"/>
    <lineage>
        <taxon>Bacteria</taxon>
        <taxon>Bacillati</taxon>
        <taxon>Cyanobacteriota</taxon>
        <taxon>Cyanophyceae</taxon>
        <taxon>Pseudanabaenales</taxon>
        <taxon>Pseudanabaenaceae</taxon>
        <taxon>Limnothrix</taxon>
    </lineage>
</organism>
<dbReference type="Gene3D" id="2.60.40.2030">
    <property type="match status" value="3"/>
</dbReference>
<dbReference type="SUPFAM" id="SSF51120">
    <property type="entry name" value="beta-Roll"/>
    <property type="match status" value="1"/>
</dbReference>
<dbReference type="PANTHER" id="PTHR11878:SF65">
    <property type="entry name" value="NA_CA-EXCHANGE PROTEIN, ISOFORM G"/>
    <property type="match status" value="1"/>
</dbReference>
<evidence type="ECO:0000313" key="7">
    <source>
        <dbReference type="Proteomes" id="UP001604335"/>
    </source>
</evidence>
<dbReference type="InterPro" id="IPR001343">
    <property type="entry name" value="Hemolysn_Ca-bd"/>
</dbReference>
<dbReference type="EMBL" id="JAZAQF010000086">
    <property type="protein sequence ID" value="MFG3819065.1"/>
    <property type="molecule type" value="Genomic_DNA"/>
</dbReference>
<gene>
    <name evidence="6" type="ORF">VPK24_15590</name>
</gene>
<dbReference type="PROSITE" id="PS00330">
    <property type="entry name" value="HEMOLYSIN_CALCIUM"/>
    <property type="match status" value="1"/>
</dbReference>
<dbReference type="InterPro" id="IPR011049">
    <property type="entry name" value="Serralysin-like_metalloprot_C"/>
</dbReference>
<dbReference type="PRINTS" id="PR00313">
    <property type="entry name" value="CABNDNGRPT"/>
</dbReference>
<evidence type="ECO:0000256" key="4">
    <source>
        <dbReference type="ARBA" id="ARBA00023065"/>
    </source>
</evidence>
<accession>A0ABW7CG38</accession>
<dbReference type="Gene3D" id="2.150.10.10">
    <property type="entry name" value="Serralysin-like metalloprotease, C-terminal"/>
    <property type="match status" value="1"/>
</dbReference>
<name>A0ABW7CG38_9CYAN</name>
<dbReference type="InterPro" id="IPR051171">
    <property type="entry name" value="CaCA"/>
</dbReference>
<dbReference type="InterPro" id="IPR018511">
    <property type="entry name" value="Hemolysin-typ_Ca-bd_CS"/>
</dbReference>
<dbReference type="Proteomes" id="UP001604335">
    <property type="component" value="Unassembled WGS sequence"/>
</dbReference>
<dbReference type="SMART" id="SM00237">
    <property type="entry name" value="Calx_beta"/>
    <property type="match status" value="2"/>
</dbReference>
<dbReference type="SUPFAM" id="SSF141072">
    <property type="entry name" value="CalX-like"/>
    <property type="match status" value="3"/>
</dbReference>
<protein>
    <submittedName>
        <fullName evidence="6">Calx-beta domain-containing protein</fullName>
    </submittedName>
</protein>
<dbReference type="PANTHER" id="PTHR11878">
    <property type="entry name" value="SODIUM/CALCIUM EXCHANGER"/>
    <property type="match status" value="1"/>
</dbReference>
<comment type="caution">
    <text evidence="6">The sequence shown here is derived from an EMBL/GenBank/DDBJ whole genome shotgun (WGS) entry which is preliminary data.</text>
</comment>
<keyword evidence="4" id="KW-0813">Transport</keyword>
<evidence type="ECO:0000256" key="3">
    <source>
        <dbReference type="ARBA" id="ARBA00022837"/>
    </source>
</evidence>
<proteinExistence type="predicted"/>
<dbReference type="InterPro" id="IPR003644">
    <property type="entry name" value="Calx_beta"/>
</dbReference>